<keyword evidence="1" id="KW-0472">Membrane</keyword>
<feature type="transmembrane region" description="Helical" evidence="1">
    <location>
        <begin position="20"/>
        <end position="39"/>
    </location>
</feature>
<dbReference type="SMART" id="SM00850">
    <property type="entry name" value="LytTR"/>
    <property type="match status" value="1"/>
</dbReference>
<feature type="domain" description="HTH LytTR-type" evidence="2">
    <location>
        <begin position="169"/>
        <end position="259"/>
    </location>
</feature>
<name>A0ABT2K8W4_9RHOB</name>
<dbReference type="EMBL" id="JANAVZ010000004">
    <property type="protein sequence ID" value="MCT4332970.1"/>
    <property type="molecule type" value="Genomic_DNA"/>
</dbReference>
<evidence type="ECO:0000313" key="4">
    <source>
        <dbReference type="Proteomes" id="UP001320702"/>
    </source>
</evidence>
<evidence type="ECO:0000256" key="1">
    <source>
        <dbReference type="SAM" id="Phobius"/>
    </source>
</evidence>
<keyword evidence="1" id="KW-1133">Transmembrane helix</keyword>
<accession>A0ABT2K8W4</accession>
<dbReference type="InterPro" id="IPR007492">
    <property type="entry name" value="LytTR_DNA-bd_dom"/>
</dbReference>
<reference evidence="3 4" key="1">
    <citation type="submission" date="2022-04" db="EMBL/GenBank/DDBJ databases">
        <title>Paracoccus sp. YLB-12 draft genome sequence.</title>
        <authorList>
            <person name="Yu L."/>
        </authorList>
    </citation>
    <scope>NUCLEOTIDE SEQUENCE [LARGE SCALE GENOMIC DNA]</scope>
    <source>
        <strain evidence="3 4">YLB-12</strain>
    </source>
</reference>
<protein>
    <submittedName>
        <fullName evidence="3">LytTR family transcriptional regulator</fullName>
    </submittedName>
</protein>
<dbReference type="PROSITE" id="PS50930">
    <property type="entry name" value="HTH_LYTTR"/>
    <property type="match status" value="1"/>
</dbReference>
<organism evidence="3 4">
    <name type="scientific">Paracoccus maritimus</name>
    <dbReference type="NCBI Taxonomy" id="2933292"/>
    <lineage>
        <taxon>Bacteria</taxon>
        <taxon>Pseudomonadati</taxon>
        <taxon>Pseudomonadota</taxon>
        <taxon>Alphaproteobacteria</taxon>
        <taxon>Rhodobacterales</taxon>
        <taxon>Paracoccaceae</taxon>
        <taxon>Paracoccus</taxon>
    </lineage>
</organism>
<keyword evidence="4" id="KW-1185">Reference proteome</keyword>
<evidence type="ECO:0000259" key="2">
    <source>
        <dbReference type="PROSITE" id="PS50930"/>
    </source>
</evidence>
<dbReference type="Pfam" id="PF04397">
    <property type="entry name" value="LytTR"/>
    <property type="match status" value="1"/>
</dbReference>
<dbReference type="RefSeq" id="WP_260276861.1">
    <property type="nucleotide sequence ID" value="NZ_JANAVZ010000004.1"/>
</dbReference>
<feature type="transmembrane region" description="Helical" evidence="1">
    <location>
        <begin position="51"/>
        <end position="71"/>
    </location>
</feature>
<gene>
    <name evidence="3" type="ORF">MU516_08815</name>
</gene>
<comment type="caution">
    <text evidence="3">The sequence shown here is derived from an EMBL/GenBank/DDBJ whole genome shotgun (WGS) entry which is preliminary data.</text>
</comment>
<sequence length="259" mass="28044">MNAKDLHSALRELQHNLSLPRLWIVFAVVVGLFAVTGPFGTYDRLPPAARLGYWLIVQALAWLFALSAAVLSGSLLQRVVPGAFIRLLIAGAIAALPIGVMVTLVDRVILGDRIDLSGIVLGVAHALPVSVAVCALNWLALDQPDPPSSDTVSAPALLRRLPAPARGALIRIEVQDHYVLVVTDRGREMLLMRFSDAIAETDPAPGIRVHRSHWIALRDDIQTVRSSGRNARLMLRTADGAQIPVSRSYLTDVRSRVGS</sequence>
<feature type="transmembrane region" description="Helical" evidence="1">
    <location>
        <begin position="83"/>
        <end position="104"/>
    </location>
</feature>
<dbReference type="Gene3D" id="2.40.50.1020">
    <property type="entry name" value="LytTr DNA-binding domain"/>
    <property type="match status" value="1"/>
</dbReference>
<feature type="transmembrane region" description="Helical" evidence="1">
    <location>
        <begin position="116"/>
        <end position="141"/>
    </location>
</feature>
<dbReference type="Proteomes" id="UP001320702">
    <property type="component" value="Unassembled WGS sequence"/>
</dbReference>
<proteinExistence type="predicted"/>
<keyword evidence="1" id="KW-0812">Transmembrane</keyword>
<evidence type="ECO:0000313" key="3">
    <source>
        <dbReference type="EMBL" id="MCT4332970.1"/>
    </source>
</evidence>